<evidence type="ECO:0000256" key="1">
    <source>
        <dbReference type="ARBA" id="ARBA00010990"/>
    </source>
</evidence>
<reference evidence="4 5" key="1">
    <citation type="submission" date="2017-06" db="EMBL/GenBank/DDBJ databases">
        <title>Complete genome of Francisella halioticida.</title>
        <authorList>
            <person name="Sjodin A."/>
        </authorList>
    </citation>
    <scope>NUCLEOTIDE SEQUENCE [LARGE SCALE GENOMIC DNA]</scope>
    <source>
        <strain evidence="4 5">DSM 23729</strain>
    </source>
</reference>
<dbReference type="SUPFAM" id="SSF56214">
    <property type="entry name" value="4'-phosphopantetheinyl transferase"/>
    <property type="match status" value="2"/>
</dbReference>
<evidence type="ECO:0000259" key="3">
    <source>
        <dbReference type="Pfam" id="PF01648"/>
    </source>
</evidence>
<dbReference type="Proteomes" id="UP000249910">
    <property type="component" value="Chromosome"/>
</dbReference>
<dbReference type="PANTHER" id="PTHR12215:SF10">
    <property type="entry name" value="L-AMINOADIPATE-SEMIALDEHYDE DEHYDROGENASE-PHOSPHOPANTETHEINYL TRANSFERASE"/>
    <property type="match status" value="1"/>
</dbReference>
<dbReference type="InterPro" id="IPR050559">
    <property type="entry name" value="P-Pant_transferase_sf"/>
</dbReference>
<evidence type="ECO:0000256" key="2">
    <source>
        <dbReference type="ARBA" id="ARBA00022679"/>
    </source>
</evidence>
<feature type="domain" description="4'-phosphopantetheinyl transferase" evidence="3">
    <location>
        <begin position="121"/>
        <end position="195"/>
    </location>
</feature>
<keyword evidence="5" id="KW-1185">Reference proteome</keyword>
<dbReference type="InterPro" id="IPR008278">
    <property type="entry name" value="4-PPantetheinyl_Trfase_dom"/>
</dbReference>
<dbReference type="Gene3D" id="3.90.470.20">
    <property type="entry name" value="4'-phosphopantetheinyl transferase domain"/>
    <property type="match status" value="1"/>
</dbReference>
<name>A0ABM6LZU2_9GAMM</name>
<dbReference type="Pfam" id="PF01648">
    <property type="entry name" value="ACPS"/>
    <property type="match status" value="1"/>
</dbReference>
<sequence>MLYSLYFNVISKFKFDEYSLKSTNIFLLNIAENINQIDLDTIPNSQILAIKKYKFEKDRNKRLLARSFLYNYLKFKYQIDNFGLKYGQYQKPFLEANENIDFSISYSECYVVVAISDKYNIGVDIEFIDTKINHQDLRNIIMHPKEISYYNKLIRETDKLNFFFNVFNIKEAVIKSLGIGLYFDVTNINVLDTSSFSDFIKNGYFLNTNLFDYLREYKASISLIER</sequence>
<dbReference type="InterPro" id="IPR037143">
    <property type="entry name" value="4-PPantetheinyl_Trfase_dom_sf"/>
</dbReference>
<keyword evidence="2" id="KW-0808">Transferase</keyword>
<gene>
    <name evidence="4" type="ORF">CDV26_06290</name>
</gene>
<dbReference type="PANTHER" id="PTHR12215">
    <property type="entry name" value="PHOSPHOPANTETHEINE TRANSFERASE"/>
    <property type="match status" value="1"/>
</dbReference>
<dbReference type="EMBL" id="CP022132">
    <property type="protein sequence ID" value="ASG68047.1"/>
    <property type="molecule type" value="Genomic_DNA"/>
</dbReference>
<organism evidence="4 5">
    <name type="scientific">Francisella halioticida</name>
    <dbReference type="NCBI Taxonomy" id="549298"/>
    <lineage>
        <taxon>Bacteria</taxon>
        <taxon>Pseudomonadati</taxon>
        <taxon>Pseudomonadota</taxon>
        <taxon>Gammaproteobacteria</taxon>
        <taxon>Thiotrichales</taxon>
        <taxon>Francisellaceae</taxon>
        <taxon>Francisella</taxon>
    </lineage>
</organism>
<accession>A0ABM6LZU2</accession>
<comment type="similarity">
    <text evidence="1">Belongs to the P-Pant transferase superfamily. Gsp/Sfp/HetI/AcpT family.</text>
</comment>
<protein>
    <recommendedName>
        <fullName evidence="3">4'-phosphopantetheinyl transferase domain-containing protein</fullName>
    </recommendedName>
</protein>
<proteinExistence type="inferred from homology"/>
<evidence type="ECO:0000313" key="5">
    <source>
        <dbReference type="Proteomes" id="UP000249910"/>
    </source>
</evidence>
<evidence type="ECO:0000313" key="4">
    <source>
        <dbReference type="EMBL" id="ASG68047.1"/>
    </source>
</evidence>